<organism evidence="12">
    <name type="scientific">Glycine max</name>
    <name type="common">Soybean</name>
    <name type="synonym">Glycine hispida</name>
    <dbReference type="NCBI Taxonomy" id="3847"/>
    <lineage>
        <taxon>Eukaryota</taxon>
        <taxon>Viridiplantae</taxon>
        <taxon>Streptophyta</taxon>
        <taxon>Embryophyta</taxon>
        <taxon>Tracheophyta</taxon>
        <taxon>Spermatophyta</taxon>
        <taxon>Magnoliopsida</taxon>
        <taxon>eudicotyledons</taxon>
        <taxon>Gunneridae</taxon>
        <taxon>Pentapetalae</taxon>
        <taxon>rosids</taxon>
        <taxon>fabids</taxon>
        <taxon>Fabales</taxon>
        <taxon>Fabaceae</taxon>
        <taxon>Papilionoideae</taxon>
        <taxon>50 kb inversion clade</taxon>
        <taxon>NPAAA clade</taxon>
        <taxon>indigoferoid/millettioid clade</taxon>
        <taxon>Phaseoleae</taxon>
        <taxon>Glycine</taxon>
        <taxon>Glycine subgen. Soja</taxon>
    </lineage>
</organism>
<feature type="domain" description="Plastocyanin-like" evidence="10">
    <location>
        <begin position="2"/>
        <end position="33"/>
    </location>
</feature>
<evidence type="ECO:0000256" key="3">
    <source>
        <dbReference type="ARBA" id="ARBA00010609"/>
    </source>
</evidence>
<dbReference type="PROSITE" id="PS00080">
    <property type="entry name" value="MULTICOPPER_OXIDASE2"/>
    <property type="match status" value="1"/>
</dbReference>
<reference evidence="12 13" key="1">
    <citation type="journal article" date="2010" name="Nature">
        <title>Genome sequence of the palaeopolyploid soybean.</title>
        <authorList>
            <person name="Schmutz J."/>
            <person name="Cannon S.B."/>
            <person name="Schlueter J."/>
            <person name="Ma J."/>
            <person name="Mitros T."/>
            <person name="Nelson W."/>
            <person name="Hyten D.L."/>
            <person name="Song Q."/>
            <person name="Thelen J.J."/>
            <person name="Cheng J."/>
            <person name="Xu D."/>
            <person name="Hellsten U."/>
            <person name="May G.D."/>
            <person name="Yu Y."/>
            <person name="Sakurai T."/>
            <person name="Umezawa T."/>
            <person name="Bhattacharyya M.K."/>
            <person name="Sandhu D."/>
            <person name="Valliyodan B."/>
            <person name="Lindquist E."/>
            <person name="Peto M."/>
            <person name="Grant D."/>
            <person name="Shu S."/>
            <person name="Goodstein D."/>
            <person name="Barry K."/>
            <person name="Futrell-Griggs M."/>
            <person name="Abernathy B."/>
            <person name="Du J."/>
            <person name="Tian Z."/>
            <person name="Zhu L."/>
            <person name="Gill N."/>
            <person name="Joshi T."/>
            <person name="Libault M."/>
            <person name="Sethuraman A."/>
            <person name="Zhang X.-C."/>
            <person name="Shinozaki K."/>
            <person name="Nguyen H.T."/>
            <person name="Wing R.A."/>
            <person name="Cregan P."/>
            <person name="Specht J."/>
            <person name="Grimwood J."/>
            <person name="Rokhsar D."/>
            <person name="Stacey G."/>
            <person name="Shoemaker R.C."/>
            <person name="Jackson S.A."/>
        </authorList>
    </citation>
    <scope>NUCLEOTIDE SEQUENCE [LARGE SCALE GENOMIC DNA]</scope>
    <source>
        <strain evidence="13">cv. Williams 82</strain>
        <tissue evidence="12">Callus</tissue>
    </source>
</reference>
<dbReference type="PANTHER" id="PTHR11709">
    <property type="entry name" value="MULTI-COPPER OXIDASE"/>
    <property type="match status" value="1"/>
</dbReference>
<dbReference type="SMR" id="A0A0R0JE65"/>
<dbReference type="PaxDb" id="3847-GLYMA07G17646.1"/>
<dbReference type="InterPro" id="IPR002355">
    <property type="entry name" value="Cu_oxidase_Cu_BS"/>
</dbReference>
<dbReference type="OrthoDB" id="2121828at2759"/>
<evidence type="ECO:0000256" key="6">
    <source>
        <dbReference type="ARBA" id="ARBA00022737"/>
    </source>
</evidence>
<dbReference type="GO" id="GO:0005507">
    <property type="term" value="F:copper ion binding"/>
    <property type="evidence" value="ECO:0007669"/>
    <property type="project" value="InterPro"/>
</dbReference>
<keyword evidence="14" id="KW-1185">Reference proteome</keyword>
<evidence type="ECO:0000256" key="2">
    <source>
        <dbReference type="ARBA" id="ARBA00004613"/>
    </source>
</evidence>
<feature type="domain" description="Plastocyanin-like" evidence="11">
    <location>
        <begin position="130"/>
        <end position="244"/>
    </location>
</feature>
<evidence type="ECO:0008006" key="15">
    <source>
        <dbReference type="Google" id="ProtNLM"/>
    </source>
</evidence>
<reference evidence="12" key="3">
    <citation type="submission" date="2018-07" db="EMBL/GenBank/DDBJ databases">
        <title>WGS assembly of Glycine max.</title>
        <authorList>
            <person name="Schmutz J."/>
            <person name="Cannon S."/>
            <person name="Schlueter J."/>
            <person name="Ma J."/>
            <person name="Mitros T."/>
            <person name="Nelson W."/>
            <person name="Hyten D."/>
            <person name="Song Q."/>
            <person name="Thelen J."/>
            <person name="Cheng J."/>
            <person name="Xu D."/>
            <person name="Hellsten U."/>
            <person name="May G."/>
            <person name="Yu Y."/>
            <person name="Sakurai T."/>
            <person name="Umezawa T."/>
            <person name="Bhattacharyya M."/>
            <person name="Sandhu D."/>
            <person name="Valliyodan B."/>
            <person name="Lindquist E."/>
            <person name="Peto M."/>
            <person name="Grant D."/>
            <person name="Shu S."/>
            <person name="Goodstein D."/>
            <person name="Barry K."/>
            <person name="Futrell-Griggs M."/>
            <person name="Abernathy B."/>
            <person name="Du J."/>
            <person name="Tian Z."/>
            <person name="Zhu L."/>
            <person name="Gill N."/>
            <person name="Joshi T."/>
            <person name="Libault M."/>
            <person name="Sethuraman A."/>
            <person name="Zhang X."/>
            <person name="Shinozaki K."/>
            <person name="Nguyen H."/>
            <person name="Wing R."/>
            <person name="Cregan P."/>
            <person name="Specht J."/>
            <person name="Grimwood J."/>
            <person name="Rokhsar D."/>
            <person name="Stacey G."/>
            <person name="Shoemaker R."/>
            <person name="Jackson S."/>
        </authorList>
    </citation>
    <scope>NUCLEOTIDE SEQUENCE</scope>
    <source>
        <tissue evidence="12">Callus</tissue>
    </source>
</reference>
<evidence type="ECO:0000313" key="12">
    <source>
        <dbReference type="EMBL" id="KRH49295.1"/>
    </source>
</evidence>
<dbReference type="InterPro" id="IPR001117">
    <property type="entry name" value="Cu-oxidase_2nd"/>
</dbReference>
<dbReference type="GO" id="GO:0016491">
    <property type="term" value="F:oxidoreductase activity"/>
    <property type="evidence" value="ECO:0000318"/>
    <property type="project" value="GO_Central"/>
</dbReference>
<dbReference type="STRING" id="3847.A0A0R0JE65"/>
<dbReference type="EnsemblPlants" id="KRH49295">
    <property type="protein sequence ID" value="KRH49295"/>
    <property type="gene ID" value="GLYMA_07G146000"/>
</dbReference>
<dbReference type="Gramene" id="KRH49295">
    <property type="protein sequence ID" value="KRH49295"/>
    <property type="gene ID" value="GLYMA_07G146000"/>
</dbReference>
<name>A0A0R0JE65_SOYBN</name>
<evidence type="ECO:0000256" key="9">
    <source>
        <dbReference type="ARBA" id="ARBA00023180"/>
    </source>
</evidence>
<comment type="subcellular location">
    <subcellularLocation>
        <location evidence="2">Secreted</location>
    </subcellularLocation>
</comment>
<evidence type="ECO:0000259" key="10">
    <source>
        <dbReference type="Pfam" id="PF00394"/>
    </source>
</evidence>
<dbReference type="InterPro" id="IPR045087">
    <property type="entry name" value="Cu-oxidase_fam"/>
</dbReference>
<accession>A0A0R0JE65</accession>
<keyword evidence="8" id="KW-0186">Copper</keyword>
<dbReference type="PANTHER" id="PTHR11709:SF370">
    <property type="entry name" value="LACCASE-4"/>
    <property type="match status" value="1"/>
</dbReference>
<dbReference type="SUPFAM" id="SSF49503">
    <property type="entry name" value="Cupredoxins"/>
    <property type="match status" value="2"/>
</dbReference>
<dbReference type="InParanoid" id="A0A0R0JE65"/>
<dbReference type="InterPro" id="IPR011706">
    <property type="entry name" value="Cu-oxidase_C"/>
</dbReference>
<dbReference type="Gene3D" id="2.60.40.420">
    <property type="entry name" value="Cupredoxins - blue copper proteins"/>
    <property type="match status" value="2"/>
</dbReference>
<keyword evidence="9" id="KW-0325">Glycoprotein</keyword>
<dbReference type="InterPro" id="IPR033138">
    <property type="entry name" value="Cu_oxidase_CS"/>
</dbReference>
<evidence type="ECO:0000256" key="5">
    <source>
        <dbReference type="ARBA" id="ARBA00022723"/>
    </source>
</evidence>
<dbReference type="InterPro" id="IPR008972">
    <property type="entry name" value="Cupredoxin"/>
</dbReference>
<dbReference type="EMBL" id="CM000840">
    <property type="protein sequence ID" value="KRH49295.1"/>
    <property type="molecule type" value="Genomic_DNA"/>
</dbReference>
<reference evidence="13" key="2">
    <citation type="submission" date="2018-02" db="UniProtKB">
        <authorList>
            <consortium name="EnsemblPlants"/>
        </authorList>
    </citation>
    <scope>IDENTIFICATION</scope>
    <source>
        <strain evidence="13">Williams 82</strain>
    </source>
</reference>
<evidence type="ECO:0000259" key="11">
    <source>
        <dbReference type="Pfam" id="PF07731"/>
    </source>
</evidence>
<keyword evidence="6" id="KW-0677">Repeat</keyword>
<comment type="similarity">
    <text evidence="3">Belongs to the multicopper oxidase family.</text>
</comment>
<evidence type="ECO:0000256" key="4">
    <source>
        <dbReference type="ARBA" id="ARBA00022525"/>
    </source>
</evidence>
<keyword evidence="7" id="KW-0560">Oxidoreductase</keyword>
<dbReference type="Pfam" id="PF07731">
    <property type="entry name" value="Cu-oxidase_2"/>
    <property type="match status" value="1"/>
</dbReference>
<evidence type="ECO:0000313" key="13">
    <source>
        <dbReference type="EnsemblPlants" id="KRH49295"/>
    </source>
</evidence>
<evidence type="ECO:0000313" key="14">
    <source>
        <dbReference type="Proteomes" id="UP000008827"/>
    </source>
</evidence>
<protein>
    <recommendedName>
        <fullName evidence="15">Plastocyanin-like domain-containing protein</fullName>
    </recommendedName>
</protein>
<dbReference type="AlphaFoldDB" id="A0A0R0JE65"/>
<sequence length="252" mass="27635">MLPVESGKTYLLRIINAALNEELFYKIAGHSLTACTFIDSPVVSVDNLTAIATLQYTGTLSTTPTLFTIPPPRNATQIANDFNKSLKSLNSKKYLSKVPQTVDYSLHITSTFGINPSQVYNYTATPPVVASQTTNDTKAYRLAFNSTVHVVLQDTGAIAPKSLPVHLHGFNFSVVGSGVGNYDPKTNQNNFNLVDPVERNTIGVPTGGWIAFRFRADNPGVWFFHCHFEVHITGGLKMIFLVHTNKGRPSYA</sequence>
<gene>
    <name evidence="12" type="ORF">GLYMA_07G146000</name>
</gene>
<evidence type="ECO:0000256" key="8">
    <source>
        <dbReference type="ARBA" id="ARBA00023008"/>
    </source>
</evidence>
<dbReference type="PROSITE" id="PS00079">
    <property type="entry name" value="MULTICOPPER_OXIDASE1"/>
    <property type="match status" value="1"/>
</dbReference>
<evidence type="ECO:0000256" key="1">
    <source>
        <dbReference type="ARBA" id="ARBA00001935"/>
    </source>
</evidence>
<evidence type="ECO:0000256" key="7">
    <source>
        <dbReference type="ARBA" id="ARBA00023002"/>
    </source>
</evidence>
<proteinExistence type="inferred from homology"/>
<comment type="cofactor">
    <cofactor evidence="1">
        <name>Cu cation</name>
        <dbReference type="ChEBI" id="CHEBI:23378"/>
    </cofactor>
</comment>
<dbReference type="Proteomes" id="UP000008827">
    <property type="component" value="Chromosome 7"/>
</dbReference>
<keyword evidence="5" id="KW-0479">Metal-binding</keyword>
<dbReference type="Pfam" id="PF00394">
    <property type="entry name" value="Cu-oxidase"/>
    <property type="match status" value="1"/>
</dbReference>
<dbReference type="GO" id="GO:0005576">
    <property type="term" value="C:extracellular region"/>
    <property type="evidence" value="ECO:0007669"/>
    <property type="project" value="UniProtKB-SubCell"/>
</dbReference>
<keyword evidence="4" id="KW-0964">Secreted</keyword>